<proteinExistence type="inferred from homology"/>
<feature type="domain" description="FMN-binding" evidence="7">
    <location>
        <begin position="92"/>
        <end position="175"/>
    </location>
</feature>
<dbReference type="EC" id="7.-.-.-" evidence="6"/>
<evidence type="ECO:0000256" key="5">
    <source>
        <dbReference type="ARBA" id="ARBA00022982"/>
    </source>
</evidence>
<comment type="subcellular location">
    <subcellularLocation>
        <location evidence="6">Cell membrane</location>
        <topology evidence="6">Single-pass membrane protein</topology>
    </subcellularLocation>
</comment>
<evidence type="ECO:0000256" key="2">
    <source>
        <dbReference type="ARBA" id="ARBA00022553"/>
    </source>
</evidence>
<keyword evidence="6" id="KW-0812">Transmembrane</keyword>
<gene>
    <name evidence="6" type="primary">rnfG</name>
    <name evidence="8" type="ORF">KQI88_14830</name>
</gene>
<evidence type="ECO:0000256" key="3">
    <source>
        <dbReference type="ARBA" id="ARBA00022630"/>
    </source>
</evidence>
<evidence type="ECO:0000259" key="7">
    <source>
        <dbReference type="SMART" id="SM00900"/>
    </source>
</evidence>
<evidence type="ECO:0000256" key="6">
    <source>
        <dbReference type="HAMAP-Rule" id="MF_00479"/>
    </source>
</evidence>
<feature type="modified residue" description="FMN phosphoryl threonine" evidence="6">
    <location>
        <position position="158"/>
    </location>
</feature>
<dbReference type="PANTHER" id="PTHR36118">
    <property type="entry name" value="ION-TRANSLOCATING OXIDOREDUCTASE COMPLEX SUBUNIT G"/>
    <property type="match status" value="1"/>
</dbReference>
<dbReference type="SMART" id="SM00900">
    <property type="entry name" value="FMN_bind"/>
    <property type="match status" value="1"/>
</dbReference>
<dbReference type="NCBIfam" id="TIGR01947">
    <property type="entry name" value="rnfG"/>
    <property type="match status" value="1"/>
</dbReference>
<keyword evidence="1 6" id="KW-0813">Transport</keyword>
<keyword evidence="6" id="KW-0472">Membrane</keyword>
<comment type="caution">
    <text evidence="8">The sequence shown here is derived from an EMBL/GenBank/DDBJ whole genome shotgun (WGS) entry which is preliminary data.</text>
</comment>
<evidence type="ECO:0000256" key="4">
    <source>
        <dbReference type="ARBA" id="ARBA00022643"/>
    </source>
</evidence>
<name>A0ABS6G5C5_9FIRM</name>
<dbReference type="Proteomes" id="UP000779508">
    <property type="component" value="Unassembled WGS sequence"/>
</dbReference>
<evidence type="ECO:0000256" key="1">
    <source>
        <dbReference type="ARBA" id="ARBA00022448"/>
    </source>
</evidence>
<dbReference type="RefSeq" id="WP_216418636.1">
    <property type="nucleotide sequence ID" value="NZ_JAHLQK010000006.1"/>
</dbReference>
<dbReference type="InterPro" id="IPR010209">
    <property type="entry name" value="Ion_transpt_RnfG/RsxG"/>
</dbReference>
<dbReference type="Pfam" id="PF04205">
    <property type="entry name" value="FMN_bind"/>
    <property type="match status" value="1"/>
</dbReference>
<dbReference type="InterPro" id="IPR007329">
    <property type="entry name" value="FMN-bd"/>
</dbReference>
<dbReference type="PIRSF" id="PIRSF006091">
    <property type="entry name" value="E_trnsport_RnfG"/>
    <property type="match status" value="1"/>
</dbReference>
<keyword evidence="6" id="KW-1003">Cell membrane</keyword>
<comment type="subunit">
    <text evidence="6">The complex is composed of six subunits: RnfA, RnfB, RnfC, RnfD, RnfE and RnfG.</text>
</comment>
<evidence type="ECO:0000313" key="8">
    <source>
        <dbReference type="EMBL" id="MBU5677693.1"/>
    </source>
</evidence>
<dbReference type="EMBL" id="JAHLQK010000006">
    <property type="protein sequence ID" value="MBU5677693.1"/>
    <property type="molecule type" value="Genomic_DNA"/>
</dbReference>
<protein>
    <recommendedName>
        <fullName evidence="6">Ion-translocating oxidoreductase complex subunit G</fullName>
        <ecNumber evidence="6">7.-.-.-</ecNumber>
    </recommendedName>
    <alternativeName>
        <fullName evidence="6">Rnf electron transport complex subunit G</fullName>
    </alternativeName>
</protein>
<sequence>MKQMVRLGLILLVITAVSAGLLSVVNDVTKVVIQEKAMEANLVYMKELLTDADEFKVVENPAISDVDGVEEAYEALKGGSIIGYVVKTTTSGYGGDVVMLTGINSDDTIAGMKVSSQSETPGLGARITEADFGSQFVGKSAASELQLNTDIDALSGATISSRAATAGVNAAIKAYNDVLK</sequence>
<accession>A0ABS6G5C5</accession>
<dbReference type="PANTHER" id="PTHR36118:SF1">
    <property type="entry name" value="ION-TRANSLOCATING OXIDOREDUCTASE COMPLEX SUBUNIT G"/>
    <property type="match status" value="1"/>
</dbReference>
<evidence type="ECO:0000313" key="9">
    <source>
        <dbReference type="Proteomes" id="UP000779508"/>
    </source>
</evidence>
<keyword evidence="4 6" id="KW-0288">FMN</keyword>
<comment type="function">
    <text evidence="6">Part of a membrane-bound complex that couples electron transfer with translocation of ions across the membrane.</text>
</comment>
<dbReference type="HAMAP" id="MF_00479">
    <property type="entry name" value="RsxG_RnfG"/>
    <property type="match status" value="1"/>
</dbReference>
<organism evidence="8 9">
    <name type="scientific">Alkaliphilus flagellatus</name>
    <dbReference type="NCBI Taxonomy" id="2841507"/>
    <lineage>
        <taxon>Bacteria</taxon>
        <taxon>Bacillati</taxon>
        <taxon>Bacillota</taxon>
        <taxon>Clostridia</taxon>
        <taxon>Peptostreptococcales</taxon>
        <taxon>Natronincolaceae</taxon>
        <taxon>Alkaliphilus</taxon>
    </lineage>
</organism>
<keyword evidence="6" id="KW-1133">Transmembrane helix</keyword>
<keyword evidence="5 6" id="KW-0249">Electron transport</keyword>
<reference evidence="8 9" key="1">
    <citation type="submission" date="2021-06" db="EMBL/GenBank/DDBJ databases">
        <authorList>
            <person name="Sun Q."/>
            <person name="Li D."/>
        </authorList>
    </citation>
    <scope>NUCLEOTIDE SEQUENCE [LARGE SCALE GENOMIC DNA]</scope>
    <source>
        <strain evidence="8 9">MSJ-5</strain>
    </source>
</reference>
<keyword evidence="6" id="KW-1278">Translocase</keyword>
<keyword evidence="3 6" id="KW-0285">Flavoprotein</keyword>
<comment type="similarity">
    <text evidence="6">Belongs to the RnfG family.</text>
</comment>
<keyword evidence="2 6" id="KW-0597">Phosphoprotein</keyword>
<comment type="cofactor">
    <cofactor evidence="6">
        <name>FMN</name>
        <dbReference type="ChEBI" id="CHEBI:58210"/>
    </cofactor>
</comment>
<keyword evidence="9" id="KW-1185">Reference proteome</keyword>